<reference evidence="2 3" key="1">
    <citation type="submission" date="2019-12" db="EMBL/GenBank/DDBJ databases">
        <authorList>
            <person name="Alioto T."/>
            <person name="Alioto T."/>
            <person name="Gomez Garrido J."/>
        </authorList>
    </citation>
    <scope>NUCLEOTIDE SEQUENCE [LARGE SCALE GENOMIC DNA]</scope>
</reference>
<feature type="compositionally biased region" description="Basic residues" evidence="1">
    <location>
        <begin position="976"/>
        <end position="989"/>
    </location>
</feature>
<dbReference type="EMBL" id="CACTIH010003712">
    <property type="protein sequence ID" value="CAA2982961.1"/>
    <property type="molecule type" value="Genomic_DNA"/>
</dbReference>
<evidence type="ECO:0000313" key="3">
    <source>
        <dbReference type="Proteomes" id="UP000594638"/>
    </source>
</evidence>
<protein>
    <submittedName>
        <fullName evidence="2">Uncharacterized protein</fullName>
    </submittedName>
</protein>
<dbReference type="Proteomes" id="UP000594638">
    <property type="component" value="Unassembled WGS sequence"/>
</dbReference>
<dbReference type="OrthoDB" id="678085at2759"/>
<proteinExistence type="predicted"/>
<evidence type="ECO:0000313" key="2">
    <source>
        <dbReference type="EMBL" id="CAA2982961.1"/>
    </source>
</evidence>
<name>A0A8S0RUK6_OLEEU</name>
<keyword evidence="3" id="KW-1185">Reference proteome</keyword>
<feature type="compositionally biased region" description="Polar residues" evidence="1">
    <location>
        <begin position="330"/>
        <end position="340"/>
    </location>
</feature>
<dbReference type="PANTHER" id="PTHR36892:SF1">
    <property type="entry name" value="OS05G0518200 PROTEIN"/>
    <property type="match status" value="1"/>
</dbReference>
<evidence type="ECO:0000256" key="1">
    <source>
        <dbReference type="SAM" id="MobiDB-lite"/>
    </source>
</evidence>
<accession>A0A8S0RUK6</accession>
<feature type="region of interest" description="Disordered" evidence="1">
    <location>
        <begin position="330"/>
        <end position="352"/>
    </location>
</feature>
<organism evidence="2 3">
    <name type="scientific">Olea europaea subsp. europaea</name>
    <dbReference type="NCBI Taxonomy" id="158383"/>
    <lineage>
        <taxon>Eukaryota</taxon>
        <taxon>Viridiplantae</taxon>
        <taxon>Streptophyta</taxon>
        <taxon>Embryophyta</taxon>
        <taxon>Tracheophyta</taxon>
        <taxon>Spermatophyta</taxon>
        <taxon>Magnoliopsida</taxon>
        <taxon>eudicotyledons</taxon>
        <taxon>Gunneridae</taxon>
        <taxon>Pentapetalae</taxon>
        <taxon>asterids</taxon>
        <taxon>lamiids</taxon>
        <taxon>Lamiales</taxon>
        <taxon>Oleaceae</taxon>
        <taxon>Oleeae</taxon>
        <taxon>Olea</taxon>
    </lineage>
</organism>
<dbReference type="PANTHER" id="PTHR36892">
    <property type="entry name" value="OS01G0201800 PROTEIN"/>
    <property type="match status" value="1"/>
</dbReference>
<sequence length="1145" mass="129124">MAMEFEGFSIREYTSRMRSVNAVNCWPFDESDEDVVKSLLPPIIVKKFTWWFDVLKLSRSESIKKVEYSKKKQKNFQEKGESPRRYQEYIEESDLDAEEFIGEAAKLKALRGKMKPRVPKKRSIKELFTVAPPVDRVSTEEEDDDDDFCDSKEIKWGLKGKRNEKKKKIYLSKLKKPKKNINKFKKKSNNEMDLSVADKGVFKELDFDISDAVPIHKGKPKGKHLDAKKKALIACNSSNVTAENEKSEFPVRGSLKKYTKVFSLRQPRNGILHESIQANPHGTQQVNKHFTFSDKDDILGCQVLKKIRGSDSDKVVSSLLDDHAGEIGNNSTVVKTSGSEDVSGGTESGRGAQSALKKQLSIACHEFDTSNFVKKDNHERLFDTSVYSYQSSLQGMNLHLFERDHGEAFHDPLRAYPPFFYIYPEGHSENPSIKVMRNTSSAYNNHGRLIEHLGDPGPRFPPLCIEDYPKAYNEPSTPYLYKLEKKSNMMPRFPTQSTIQNHSVHTFEHQSFPHLSPKELLPTLCALPEVNQKRMDGNFISLPLNSHGELIKLNLSGKGEFQQTIKPSFNAASSINLAQNSDFNPNGMGNHSEYRGWECRTSLRDQSNQFPVKGYMKENPFVVMQSRLGITECLHDGKTNIDLNLIKRNDHFFNTVERYLHPEIESYHGCQEDYQKSRNRECVLPHFVQSKMRLMGKEFVVSGKELWKDKQIVAEHHSGGTATDNFTIYSQNEPSLGKFKETLACLSETEINHRSESMLPTSPHFALQSTDMHQNDCVASKTNPVPRLYTCLSPGNFSAFHNMRSIVQDPITHGYDTKTVSSEFPMPRPAFQGLPHAPRSVIRFPFIHPDLEGHVQSSWSQHSPKNVSPLLSDVAKRETLLSFGQSFSNLGSSCGPHTMPGTNFWTDARVSLMHEASCFHNSFTSGSAFHNSIAPAPLTQRAPMSYYSGIAPNSVLQKRHGSQLKFKEPISSRMRIRGRSHGKKARKRASAASDDSFKPLKMPKLGIQEAPSFSVTKSMTCVNFEGEAGNIGLPFQSDFAKKKEKIVARGEYENDKDEQTILIGKHPLSGTARSGPVKLTAGAKHILKACQKMDQHGYKSAHATIPFAATTTGFRLLESEKSAQIFRRITPILNFVSAYYAHASA</sequence>
<gene>
    <name evidence="2" type="ORF">OLEA9_A073396</name>
</gene>
<feature type="region of interest" description="Disordered" evidence="1">
    <location>
        <begin position="976"/>
        <end position="998"/>
    </location>
</feature>
<comment type="caution">
    <text evidence="2">The sequence shown here is derived from an EMBL/GenBank/DDBJ whole genome shotgun (WGS) entry which is preliminary data.</text>
</comment>
<dbReference type="Gramene" id="OE9A073396T3">
    <property type="protein sequence ID" value="OE9A073396C3"/>
    <property type="gene ID" value="OE9A073396"/>
</dbReference>
<dbReference type="AlphaFoldDB" id="A0A8S0RUK6"/>